<evidence type="ECO:0000256" key="1">
    <source>
        <dbReference type="ARBA" id="ARBA00008270"/>
    </source>
</evidence>
<dbReference type="SUPFAM" id="SSF54506">
    <property type="entry name" value="Diaminopimelate epimerase-like"/>
    <property type="match status" value="1"/>
</dbReference>
<evidence type="ECO:0000256" key="3">
    <source>
        <dbReference type="PIRSR" id="PIRSR016184-1"/>
    </source>
</evidence>
<keyword evidence="5" id="KW-1185">Reference proteome</keyword>
<dbReference type="EMBL" id="CP110232">
    <property type="protein sequence ID" value="WEG73127.1"/>
    <property type="molecule type" value="Genomic_DNA"/>
</dbReference>
<dbReference type="RefSeq" id="WP_275468931.1">
    <property type="nucleotide sequence ID" value="NZ_CP110232.1"/>
</dbReference>
<dbReference type="Proteomes" id="UP001179647">
    <property type="component" value="Chromosome"/>
</dbReference>
<dbReference type="KEGG" id="vie:OL234_09200"/>
<dbReference type="InterPro" id="IPR003719">
    <property type="entry name" value="Phenazine_PhzF-like"/>
</dbReference>
<keyword evidence="2 4" id="KW-0413">Isomerase</keyword>
<dbReference type="GO" id="GO:0016853">
    <property type="term" value="F:isomerase activity"/>
    <property type="evidence" value="ECO:0007669"/>
    <property type="project" value="UniProtKB-KW"/>
</dbReference>
<dbReference type="GO" id="GO:0005737">
    <property type="term" value="C:cytoplasm"/>
    <property type="evidence" value="ECO:0007669"/>
    <property type="project" value="TreeGrafter"/>
</dbReference>
<sequence length="292" mass="32150">MNKNYCWVAQIDVFTKTPGKGNSAGVVLEADKLTSQEMQAIAFKAGFSETVFVQKSQVADVTLRYFMPEKETPLCGHGTIGAIWYYLESRPVDQLLTIETKAGILEVTYESASGTVSMRQQEAKFIPYDGESERLCQQLGIEVADLLPGKPIVYGYTGVWTLLVPVKEPKILAQMVADNQQFPKLLPAYPEASIHPFAPSHKSDLRYEARHFSGVKAGVLEDAVTGTASGVIGAYDLHYCSTRSFKERFTIGQGHALDRFGKVEVSAWYQGVAIQVAIKGTACEARQFSLSF</sequence>
<dbReference type="AlphaFoldDB" id="A0AAF0I948"/>
<protein>
    <submittedName>
        <fullName evidence="4">PhzF family phenazine biosynthesis isomerase</fullName>
    </submittedName>
</protein>
<dbReference type="PANTHER" id="PTHR13774:SF17">
    <property type="entry name" value="PHENAZINE BIOSYNTHESIS-LIKE DOMAIN-CONTAINING PROTEIN"/>
    <property type="match status" value="1"/>
</dbReference>
<gene>
    <name evidence="4" type="ORF">OL234_09200</name>
</gene>
<evidence type="ECO:0000313" key="5">
    <source>
        <dbReference type="Proteomes" id="UP001179647"/>
    </source>
</evidence>
<name>A0AAF0I948_9ENTE</name>
<evidence type="ECO:0000313" key="4">
    <source>
        <dbReference type="EMBL" id="WEG73127.1"/>
    </source>
</evidence>
<proteinExistence type="inferred from homology"/>
<reference evidence="4" key="1">
    <citation type="submission" date="2022-10" db="EMBL/GenBank/DDBJ databases">
        <title>Vagococcus sp. isolated from poultry meat.</title>
        <authorList>
            <person name="Johansson P."/>
            <person name="Bjorkroth J."/>
        </authorList>
    </citation>
    <scope>NUCLEOTIDE SEQUENCE</scope>
    <source>
        <strain evidence="4">STAA11</strain>
    </source>
</reference>
<dbReference type="NCBIfam" id="TIGR00654">
    <property type="entry name" value="PhzF_family"/>
    <property type="match status" value="1"/>
</dbReference>
<dbReference type="PANTHER" id="PTHR13774">
    <property type="entry name" value="PHENAZINE BIOSYNTHESIS PROTEIN"/>
    <property type="match status" value="1"/>
</dbReference>
<dbReference type="Gene3D" id="3.10.310.10">
    <property type="entry name" value="Diaminopimelate Epimerase, Chain A, domain 1"/>
    <property type="match status" value="2"/>
</dbReference>
<dbReference type="Pfam" id="PF02567">
    <property type="entry name" value="PhzC-PhzF"/>
    <property type="match status" value="1"/>
</dbReference>
<accession>A0AAF0I948</accession>
<evidence type="ECO:0000256" key="2">
    <source>
        <dbReference type="ARBA" id="ARBA00023235"/>
    </source>
</evidence>
<organism evidence="4 5">
    <name type="scientific">Vagococcus intermedius</name>
    <dbReference type="NCBI Taxonomy" id="2991418"/>
    <lineage>
        <taxon>Bacteria</taxon>
        <taxon>Bacillati</taxon>
        <taxon>Bacillota</taxon>
        <taxon>Bacilli</taxon>
        <taxon>Lactobacillales</taxon>
        <taxon>Enterococcaceae</taxon>
        <taxon>Vagococcus</taxon>
    </lineage>
</organism>
<comment type="similarity">
    <text evidence="1">Belongs to the PhzF family.</text>
</comment>
<feature type="active site" evidence="3">
    <location>
        <position position="49"/>
    </location>
</feature>
<dbReference type="PIRSF" id="PIRSF016184">
    <property type="entry name" value="PhzC_PhzF"/>
    <property type="match status" value="1"/>
</dbReference>